<dbReference type="Gene3D" id="3.10.180.10">
    <property type="entry name" value="2,3-Dihydroxybiphenyl 1,2-Dioxygenase, domain 1"/>
    <property type="match status" value="1"/>
</dbReference>
<name>A0A8H5TY89_FUSHE</name>
<dbReference type="AlphaFoldDB" id="A0A8H5TY89"/>
<dbReference type="InterPro" id="IPR029068">
    <property type="entry name" value="Glyas_Bleomycin-R_OHBP_Dase"/>
</dbReference>
<accession>A0A8H5TY89</accession>
<sequence length="213" mass="23897">MQARTDQKYPEFTLQPNEPSDWATISFSINHLSINTESLTVNLEFYSSFLGLRKLFTLQVSKAYFTTYMGHAHGGRNGTGHQPSLEMNRERNNAQDMIELCYADVPINSTESSSQRAFTFGHIGVIVPNIEVMQQRLDAIPRVSVIKRRGQPLTDLEKNVIVGPSLSLPEESVAQLSQGQRETIVRGIDPTFEPLIFVTDPDGNFIEIQPQEG</sequence>
<comment type="caution">
    <text evidence="1">The sequence shown here is derived from an EMBL/GenBank/DDBJ whole genome shotgun (WGS) entry which is preliminary data.</text>
</comment>
<dbReference type="SUPFAM" id="SSF54593">
    <property type="entry name" value="Glyoxalase/Bleomycin resistance protein/Dihydroxybiphenyl dioxygenase"/>
    <property type="match status" value="1"/>
</dbReference>
<proteinExistence type="predicted"/>
<evidence type="ECO:0008006" key="3">
    <source>
        <dbReference type="Google" id="ProtNLM"/>
    </source>
</evidence>
<protein>
    <recommendedName>
        <fullName evidence="3">VOC domain-containing protein</fullName>
    </recommendedName>
</protein>
<dbReference type="Proteomes" id="UP000567885">
    <property type="component" value="Unassembled WGS sequence"/>
</dbReference>
<gene>
    <name evidence="1" type="ORF">FHETE_1851</name>
</gene>
<keyword evidence="2" id="KW-1185">Reference proteome</keyword>
<organism evidence="1 2">
    <name type="scientific">Fusarium heterosporum</name>
    <dbReference type="NCBI Taxonomy" id="42747"/>
    <lineage>
        <taxon>Eukaryota</taxon>
        <taxon>Fungi</taxon>
        <taxon>Dikarya</taxon>
        <taxon>Ascomycota</taxon>
        <taxon>Pezizomycotina</taxon>
        <taxon>Sordariomycetes</taxon>
        <taxon>Hypocreomycetidae</taxon>
        <taxon>Hypocreales</taxon>
        <taxon>Nectriaceae</taxon>
        <taxon>Fusarium</taxon>
        <taxon>Fusarium heterosporum species complex</taxon>
    </lineage>
</organism>
<dbReference type="PANTHER" id="PTHR10374:SF19">
    <property type="entry name" value="LYASE (GLO1), PUTATIVE (AFU_ORTHOLOGUE AFUA_2G13550)-RELATED"/>
    <property type="match status" value="1"/>
</dbReference>
<reference evidence="1 2" key="1">
    <citation type="submission" date="2020-05" db="EMBL/GenBank/DDBJ databases">
        <title>Identification and distribution of gene clusters putatively required for synthesis of sphingolipid metabolism inhibitors in phylogenetically diverse species of the filamentous fungus Fusarium.</title>
        <authorList>
            <person name="Kim H.-S."/>
            <person name="Busman M."/>
            <person name="Brown D.W."/>
            <person name="Divon H."/>
            <person name="Uhlig S."/>
            <person name="Proctor R.H."/>
        </authorList>
    </citation>
    <scope>NUCLEOTIDE SEQUENCE [LARGE SCALE GENOMIC DNA]</scope>
    <source>
        <strain evidence="1 2">NRRL 20693</strain>
    </source>
</reference>
<evidence type="ECO:0000313" key="1">
    <source>
        <dbReference type="EMBL" id="KAF5677339.1"/>
    </source>
</evidence>
<evidence type="ECO:0000313" key="2">
    <source>
        <dbReference type="Proteomes" id="UP000567885"/>
    </source>
</evidence>
<dbReference type="OrthoDB" id="16820at2759"/>
<dbReference type="PANTHER" id="PTHR10374">
    <property type="entry name" value="LACTOYLGLUTATHIONE LYASE GLYOXALASE I"/>
    <property type="match status" value="1"/>
</dbReference>
<dbReference type="EMBL" id="JAAGWQ010000026">
    <property type="protein sequence ID" value="KAF5677339.1"/>
    <property type="molecule type" value="Genomic_DNA"/>
</dbReference>